<evidence type="ECO:0000256" key="1">
    <source>
        <dbReference type="SAM" id="SignalP"/>
    </source>
</evidence>
<protein>
    <submittedName>
        <fullName evidence="2">Uncharacterized protein</fullName>
    </submittedName>
</protein>
<evidence type="ECO:0000313" key="2">
    <source>
        <dbReference type="EMBL" id="KAJ9613580.1"/>
    </source>
</evidence>
<reference evidence="2" key="1">
    <citation type="submission" date="2022-10" db="EMBL/GenBank/DDBJ databases">
        <title>Culturing micro-colonial fungi from biological soil crusts in the Mojave desert and describing Neophaeococcomyces mojavensis, and introducing the new genera and species Taxawa tesnikishii.</title>
        <authorList>
            <person name="Kurbessoian T."/>
            <person name="Stajich J.E."/>
        </authorList>
    </citation>
    <scope>NUCLEOTIDE SEQUENCE</scope>
    <source>
        <strain evidence="2">TK_41</strain>
    </source>
</reference>
<sequence>MQLPKSILALTLAFFISPIYAQASGAITCFGGSPANVLASDWTNLASDFQDLINQGEVSDLLAETSSKLSSQLVKVEGTARLEVDNFFLFATTHLVLANLVEAIQEVQAQCCGDFSMCIGGGGKILGDDGLSLDFIITNPANANLIGETE</sequence>
<gene>
    <name evidence="2" type="ORF">H2200_003522</name>
</gene>
<dbReference type="EMBL" id="JAPDRK010000004">
    <property type="protein sequence ID" value="KAJ9613580.1"/>
    <property type="molecule type" value="Genomic_DNA"/>
</dbReference>
<dbReference type="Proteomes" id="UP001172673">
    <property type="component" value="Unassembled WGS sequence"/>
</dbReference>
<feature type="chain" id="PRO_5041286212" evidence="1">
    <location>
        <begin position="22"/>
        <end position="150"/>
    </location>
</feature>
<dbReference type="AlphaFoldDB" id="A0AA39CMD3"/>
<accession>A0AA39CMD3</accession>
<proteinExistence type="predicted"/>
<organism evidence="2 3">
    <name type="scientific">Cladophialophora chaetospira</name>
    <dbReference type="NCBI Taxonomy" id="386627"/>
    <lineage>
        <taxon>Eukaryota</taxon>
        <taxon>Fungi</taxon>
        <taxon>Dikarya</taxon>
        <taxon>Ascomycota</taxon>
        <taxon>Pezizomycotina</taxon>
        <taxon>Eurotiomycetes</taxon>
        <taxon>Chaetothyriomycetidae</taxon>
        <taxon>Chaetothyriales</taxon>
        <taxon>Herpotrichiellaceae</taxon>
        <taxon>Cladophialophora</taxon>
    </lineage>
</organism>
<name>A0AA39CMD3_9EURO</name>
<comment type="caution">
    <text evidence="2">The sequence shown here is derived from an EMBL/GenBank/DDBJ whole genome shotgun (WGS) entry which is preliminary data.</text>
</comment>
<feature type="signal peptide" evidence="1">
    <location>
        <begin position="1"/>
        <end position="21"/>
    </location>
</feature>
<evidence type="ECO:0000313" key="3">
    <source>
        <dbReference type="Proteomes" id="UP001172673"/>
    </source>
</evidence>
<keyword evidence="3" id="KW-1185">Reference proteome</keyword>
<keyword evidence="1" id="KW-0732">Signal</keyword>